<name>A0A7S4W5R9_9STRA</name>
<dbReference type="GO" id="GO:0003729">
    <property type="term" value="F:mRNA binding"/>
    <property type="evidence" value="ECO:0007669"/>
    <property type="project" value="TreeGrafter"/>
</dbReference>
<evidence type="ECO:0000313" key="6">
    <source>
        <dbReference type="EMBL" id="CAE4654482.1"/>
    </source>
</evidence>
<comment type="similarity">
    <text evidence="2">Belongs to the DCP1 family.</text>
</comment>
<dbReference type="GO" id="GO:0000932">
    <property type="term" value="C:P-body"/>
    <property type="evidence" value="ECO:0007669"/>
    <property type="project" value="TreeGrafter"/>
</dbReference>
<evidence type="ECO:0000256" key="1">
    <source>
        <dbReference type="ARBA" id="ARBA00004496"/>
    </source>
</evidence>
<dbReference type="EMBL" id="HBNS01053185">
    <property type="protein sequence ID" value="CAE4654482.1"/>
    <property type="molecule type" value="Transcribed_RNA"/>
</dbReference>
<dbReference type="GO" id="GO:0031087">
    <property type="term" value="P:deadenylation-independent decapping of nuclear-transcribed mRNA"/>
    <property type="evidence" value="ECO:0007669"/>
    <property type="project" value="TreeGrafter"/>
</dbReference>
<dbReference type="InterPro" id="IPR010334">
    <property type="entry name" value="Dcp1"/>
</dbReference>
<evidence type="ECO:0008006" key="7">
    <source>
        <dbReference type="Google" id="ProtNLM"/>
    </source>
</evidence>
<dbReference type="AlphaFoldDB" id="A0A7S4W5R9"/>
<proteinExistence type="inferred from homology"/>
<sequence>MAATINEEARKKANLRVLQRLDPSILDIVGSATHVVLYEFSDTEQQWEKRNVEGSLFLSKRSDTPRFKLVVLNRSSTENVEVPISGTFQMQVREPYLIFREEKGGVNPIRGIWFHNGEERSAIAALLDRVVKSLAGLEKQHVPSSAEDPPRSSSSQRKHAQHPNHPPSSSVVDEGAAAAALLSPLTLCSEATSTASQSTASTTTHTRQNSSSLSSTSHLDHNLVLDKKSLQLSLMSLIQDERFLDLIHAQYLKVAHARAKNKDVVKK</sequence>
<dbReference type="PANTHER" id="PTHR16290:SF0">
    <property type="entry name" value="DECAPPING PROTEIN 1, ISOFORM A"/>
    <property type="match status" value="1"/>
</dbReference>
<keyword evidence="3" id="KW-0963">Cytoplasm</keyword>
<evidence type="ECO:0000256" key="4">
    <source>
        <dbReference type="ARBA" id="ARBA00022664"/>
    </source>
</evidence>
<feature type="compositionally biased region" description="Low complexity" evidence="5">
    <location>
        <begin position="143"/>
        <end position="155"/>
    </location>
</feature>
<gene>
    <name evidence="6" type="ORF">DBRI00130_LOCUS38819</name>
</gene>
<evidence type="ECO:0000256" key="5">
    <source>
        <dbReference type="SAM" id="MobiDB-lite"/>
    </source>
</evidence>
<dbReference type="SUPFAM" id="SSF50729">
    <property type="entry name" value="PH domain-like"/>
    <property type="match status" value="1"/>
</dbReference>
<dbReference type="CDD" id="cd09804">
    <property type="entry name" value="Dcp1"/>
    <property type="match status" value="1"/>
</dbReference>
<reference evidence="6" key="1">
    <citation type="submission" date="2021-01" db="EMBL/GenBank/DDBJ databases">
        <authorList>
            <person name="Corre E."/>
            <person name="Pelletier E."/>
            <person name="Niang G."/>
            <person name="Scheremetjew M."/>
            <person name="Finn R."/>
            <person name="Kale V."/>
            <person name="Holt S."/>
            <person name="Cochrane G."/>
            <person name="Meng A."/>
            <person name="Brown T."/>
            <person name="Cohen L."/>
        </authorList>
    </citation>
    <scope>NUCLEOTIDE SEQUENCE</scope>
    <source>
        <strain evidence="6">GSO104</strain>
    </source>
</reference>
<protein>
    <recommendedName>
        <fullName evidence="7">mRNA-decapping enzyme C-terminal domain-containing protein</fullName>
    </recommendedName>
</protein>
<comment type="subcellular location">
    <subcellularLocation>
        <location evidence="1">Cytoplasm</location>
    </subcellularLocation>
</comment>
<evidence type="ECO:0000256" key="3">
    <source>
        <dbReference type="ARBA" id="ARBA00022490"/>
    </source>
</evidence>
<keyword evidence="4" id="KW-0507">mRNA processing</keyword>
<feature type="region of interest" description="Disordered" evidence="5">
    <location>
        <begin position="138"/>
        <end position="172"/>
    </location>
</feature>
<dbReference type="InterPro" id="IPR011993">
    <property type="entry name" value="PH-like_dom_sf"/>
</dbReference>
<evidence type="ECO:0000256" key="2">
    <source>
        <dbReference type="ARBA" id="ARBA00008778"/>
    </source>
</evidence>
<feature type="region of interest" description="Disordered" evidence="5">
    <location>
        <begin position="195"/>
        <end position="217"/>
    </location>
</feature>
<dbReference type="Gene3D" id="2.30.29.30">
    <property type="entry name" value="Pleckstrin-homology domain (PH domain)/Phosphotyrosine-binding domain (PTB)"/>
    <property type="match status" value="1"/>
</dbReference>
<dbReference type="PANTHER" id="PTHR16290">
    <property type="entry name" value="TRANSCRIPTION FACTOR SMIF DECAPPING ENZYME DCP1"/>
    <property type="match status" value="1"/>
</dbReference>
<dbReference type="GO" id="GO:0000290">
    <property type="term" value="P:deadenylation-dependent decapping of nuclear-transcribed mRNA"/>
    <property type="evidence" value="ECO:0007669"/>
    <property type="project" value="InterPro"/>
</dbReference>
<dbReference type="GO" id="GO:0008047">
    <property type="term" value="F:enzyme activator activity"/>
    <property type="evidence" value="ECO:0007669"/>
    <property type="project" value="InterPro"/>
</dbReference>
<accession>A0A7S4W5R9</accession>
<organism evidence="6">
    <name type="scientific">Ditylum brightwellii</name>
    <dbReference type="NCBI Taxonomy" id="49249"/>
    <lineage>
        <taxon>Eukaryota</taxon>
        <taxon>Sar</taxon>
        <taxon>Stramenopiles</taxon>
        <taxon>Ochrophyta</taxon>
        <taxon>Bacillariophyta</taxon>
        <taxon>Mediophyceae</taxon>
        <taxon>Lithodesmiophycidae</taxon>
        <taxon>Lithodesmiales</taxon>
        <taxon>Lithodesmiaceae</taxon>
        <taxon>Ditylum</taxon>
    </lineage>
</organism>
<dbReference type="Pfam" id="PF06058">
    <property type="entry name" value="DCP1"/>
    <property type="match status" value="1"/>
</dbReference>
<dbReference type="GO" id="GO:0006397">
    <property type="term" value="P:mRNA processing"/>
    <property type="evidence" value="ECO:0007669"/>
    <property type="project" value="UniProtKB-KW"/>
</dbReference>